<sequence>MTSDDRLLAPLRDTRPGIPALNAESIMAAALQRRRRRRVSVSALAAAVALAGTLAAVIVPGHAGRTDTSPPTTPPVVTMTAAPIPTVDCATLPESQPQPAIGPALPRSVLVQASDLAEPWGSFADYPDGGRSPGSGPSRMQVSDSLSTTDTDPAWSLSTEAEEFGSAADAAAWFTAAGLGAACRSDGYTIKSGAGQVPPSSSEILANTIRDGARVLIAHRTSTQQPPEWAVIVLVGERGVVTTVTPLNARTQLGLTNDWLDALASAMLARLTGVTPRTLPGIAAYAKPTHVPAGFLLPGDIGPDWQIWSPSTDMGPIPGGNSSLPDPAHCTRTVAYATVGAEVYQGYRDTTGTTIYEDVITFAPGQAARYLAAMRSGLGSCKSGMTSMTPLPGFGDEAYATESEAGPQVLVRQDDTLLRLNATPQLDGGSDTLTRLARTALDRRS</sequence>
<evidence type="ECO:0000313" key="4">
    <source>
        <dbReference type="Proteomes" id="UP000281955"/>
    </source>
</evidence>
<accession>A0A420XUY9</accession>
<evidence type="ECO:0000313" key="3">
    <source>
        <dbReference type="EMBL" id="RKS80655.1"/>
    </source>
</evidence>
<protein>
    <submittedName>
        <fullName evidence="3">Uncharacterized protein</fullName>
    </submittedName>
</protein>
<keyword evidence="2" id="KW-1133">Transmembrane helix</keyword>
<keyword evidence="4" id="KW-1185">Reference proteome</keyword>
<feature type="compositionally biased region" description="Polar residues" evidence="1">
    <location>
        <begin position="140"/>
        <end position="153"/>
    </location>
</feature>
<feature type="transmembrane region" description="Helical" evidence="2">
    <location>
        <begin position="41"/>
        <end position="63"/>
    </location>
</feature>
<comment type="caution">
    <text evidence="3">The sequence shown here is derived from an EMBL/GenBank/DDBJ whole genome shotgun (WGS) entry which is preliminary data.</text>
</comment>
<dbReference type="InParanoid" id="A0A420XUY9"/>
<evidence type="ECO:0000256" key="1">
    <source>
        <dbReference type="SAM" id="MobiDB-lite"/>
    </source>
</evidence>
<dbReference type="EMBL" id="RBWV01000003">
    <property type="protein sequence ID" value="RKS80655.1"/>
    <property type="molecule type" value="Genomic_DNA"/>
</dbReference>
<name>A0A420XUY9_9ACTN</name>
<gene>
    <name evidence="3" type="ORF">CLV35_0244</name>
</gene>
<keyword evidence="2" id="KW-0812">Transmembrane</keyword>
<keyword evidence="2" id="KW-0472">Membrane</keyword>
<organism evidence="3 4">
    <name type="scientific">Motilibacter peucedani</name>
    <dbReference type="NCBI Taxonomy" id="598650"/>
    <lineage>
        <taxon>Bacteria</taxon>
        <taxon>Bacillati</taxon>
        <taxon>Actinomycetota</taxon>
        <taxon>Actinomycetes</taxon>
        <taxon>Motilibacterales</taxon>
        <taxon>Motilibacteraceae</taxon>
        <taxon>Motilibacter</taxon>
    </lineage>
</organism>
<dbReference type="Proteomes" id="UP000281955">
    <property type="component" value="Unassembled WGS sequence"/>
</dbReference>
<feature type="region of interest" description="Disordered" evidence="1">
    <location>
        <begin position="121"/>
        <end position="153"/>
    </location>
</feature>
<reference evidence="3 4" key="1">
    <citation type="submission" date="2018-10" db="EMBL/GenBank/DDBJ databases">
        <title>Genomic Encyclopedia of Archaeal and Bacterial Type Strains, Phase II (KMG-II): from individual species to whole genera.</title>
        <authorList>
            <person name="Goeker M."/>
        </authorList>
    </citation>
    <scope>NUCLEOTIDE SEQUENCE [LARGE SCALE GENOMIC DNA]</scope>
    <source>
        <strain evidence="3 4">RP-AC37</strain>
    </source>
</reference>
<dbReference type="AlphaFoldDB" id="A0A420XUY9"/>
<proteinExistence type="predicted"/>
<evidence type="ECO:0000256" key="2">
    <source>
        <dbReference type="SAM" id="Phobius"/>
    </source>
</evidence>